<dbReference type="HOGENOM" id="CLU_035306_1_0_9"/>
<organism evidence="1">
    <name type="scientific">Streptococcus agalactiae serotype III (strain NEM316)</name>
    <dbReference type="NCBI Taxonomy" id="211110"/>
    <lineage>
        <taxon>Bacteria</taxon>
        <taxon>Bacillati</taxon>
        <taxon>Bacillota</taxon>
        <taxon>Bacilli</taxon>
        <taxon>Lactobacillales</taxon>
        <taxon>Streptococcaceae</taxon>
        <taxon>Streptococcus</taxon>
    </lineage>
</organism>
<dbReference type="InterPro" id="IPR029058">
    <property type="entry name" value="AB_hydrolase_fold"/>
</dbReference>
<gene>
    <name evidence="1" type="ordered locus">gbs1967</name>
</gene>
<dbReference type="RefSeq" id="WP_000622530.1">
    <property type="nucleotide sequence ID" value="NC_004368.1"/>
</dbReference>
<sequence>MISEESYRYLVEDAYRVDSKKVKIPLKRGDIVGNSDYVIIEPPIDNTSNGMQAMVVAPIKEGTTAEPDTSEIVIVYAGTNLGDRLDIATDVEMVAGGDTYLLADPKTKTFRKSQGKSALEYAEKISSKYPNSEITTTGHSLGESEALYVALKMGWMNVGYNGPDIHNMISDDEIYYMKSHPEQFRNYRNTLDVIGNITGNETKTAIYYDKVEGIYGPLKAHGLANWSFNKEGQVVDENGKEITNGMILSVAQTTVKTFQINKQKQQMMEGGLNSNEKIFLDAEQAAVIASGLVSTAETALEEIKTSAKTAVGEAEELWNTTKSIPFGITELTEAELAEAYAEGGVTYDSIVTKTDTHFDEKVKNAGDLVTTYTTLKSDIQSGVETMLSKDGELAGDFKAWEN</sequence>
<dbReference type="Proteomes" id="UP000000823">
    <property type="component" value="Chromosome"/>
</dbReference>
<name>Q8E2Z6_STRA3</name>
<dbReference type="KEGG" id="san:gbs1967"/>
<protein>
    <recommendedName>
        <fullName evidence="2">Fungal lipase-like domain-containing protein</fullName>
    </recommendedName>
</protein>
<dbReference type="EMBL" id="AL766855">
    <property type="protein sequence ID" value="CAD47626.1"/>
    <property type="molecule type" value="Genomic_DNA"/>
</dbReference>
<evidence type="ECO:0008006" key="2">
    <source>
        <dbReference type="Google" id="ProtNLM"/>
    </source>
</evidence>
<dbReference type="Gene3D" id="3.40.50.1820">
    <property type="entry name" value="alpha/beta hydrolase"/>
    <property type="match status" value="1"/>
</dbReference>
<evidence type="ECO:0000313" key="1">
    <source>
        <dbReference type="EMBL" id="CAD47626.1"/>
    </source>
</evidence>
<dbReference type="ESTHER" id="strag-GBS1967">
    <property type="family name" value="T7SS-TslA"/>
</dbReference>
<dbReference type="SUPFAM" id="SSF53474">
    <property type="entry name" value="alpha/beta-Hydrolases"/>
    <property type="match status" value="1"/>
</dbReference>
<proteinExistence type="predicted"/>
<accession>Q8E2Z6</accession>
<dbReference type="AlphaFoldDB" id="Q8E2Z6"/>
<reference evidence="1" key="1">
    <citation type="journal article" date="2002" name="Mol. Microbiol.">
        <title>Genome sequence of Streptococcus agalactiae, a pathogen causing invasive neonatal disease.</title>
        <authorList>
            <person name="Glaser P."/>
            <person name="Rusniok C."/>
            <person name="Buchrieser C."/>
            <person name="Chevalier F."/>
            <person name="Frangeul L."/>
            <person name="Msadek T."/>
            <person name="Zouine M."/>
            <person name="Couve E."/>
            <person name="Lalioui L."/>
            <person name="Poyart C."/>
            <person name="Trieu-Cuot P."/>
            <person name="Kunst F."/>
        </authorList>
    </citation>
    <scope>NUCLEOTIDE SEQUENCE [LARGE SCALE GENOMIC DNA]</scope>
    <source>
        <strain evidence="1">NEM316</strain>
    </source>
</reference>
<dbReference type="eggNOG" id="ENOG5032UH4">
    <property type="taxonomic scope" value="Bacteria"/>
</dbReference>